<evidence type="ECO:0000313" key="1">
    <source>
        <dbReference type="EMBL" id="KUN15920.1"/>
    </source>
</evidence>
<reference evidence="1 2" key="1">
    <citation type="submission" date="2015-10" db="EMBL/GenBank/DDBJ databases">
        <title>Draft genome sequence of Streptomyces corchorusii DSM 40340, type strain for the species Streptomyces corchorusii.</title>
        <authorList>
            <person name="Ruckert C."/>
            <person name="Winkler A."/>
            <person name="Kalinowski J."/>
            <person name="Kampfer P."/>
            <person name="Glaeser S."/>
        </authorList>
    </citation>
    <scope>NUCLEOTIDE SEQUENCE [LARGE SCALE GENOMIC DNA]</scope>
    <source>
        <strain evidence="1 2">DSM 40340</strain>
    </source>
</reference>
<proteinExistence type="predicted"/>
<dbReference type="Proteomes" id="UP000053398">
    <property type="component" value="Unassembled WGS sequence"/>
</dbReference>
<dbReference type="EMBL" id="LMWP01000066">
    <property type="protein sequence ID" value="KUN15920.1"/>
    <property type="molecule type" value="Genomic_DNA"/>
</dbReference>
<comment type="caution">
    <text evidence="1">The sequence shown here is derived from an EMBL/GenBank/DDBJ whole genome shotgun (WGS) entry which is preliminary data.</text>
</comment>
<protein>
    <submittedName>
        <fullName evidence="1">Uncharacterized protein</fullName>
    </submittedName>
</protein>
<organism evidence="1 2">
    <name type="scientific">Streptomyces corchorusii</name>
    <name type="common">Streptomyces chibaensis</name>
    <dbReference type="NCBI Taxonomy" id="1903"/>
    <lineage>
        <taxon>Bacteria</taxon>
        <taxon>Bacillati</taxon>
        <taxon>Actinomycetota</taxon>
        <taxon>Actinomycetes</taxon>
        <taxon>Kitasatosporales</taxon>
        <taxon>Streptomycetaceae</taxon>
        <taxon>Streptomyces</taxon>
    </lineage>
</organism>
<evidence type="ECO:0000313" key="2">
    <source>
        <dbReference type="Proteomes" id="UP000053398"/>
    </source>
</evidence>
<name>A0A101PQQ0_STRCK</name>
<gene>
    <name evidence="1" type="ORF">AQJ11_42070</name>
</gene>
<sequence length="78" mass="8369">MRCLVSFLLIFPTASVDMPTRLAMSAPVALNGSIPSGETPIHHSTRNFWLGVNAFDSVMASTLALSTWVCLPEKAYGA</sequence>
<keyword evidence="2" id="KW-1185">Reference proteome</keyword>
<accession>A0A101PQQ0</accession>
<dbReference type="AlphaFoldDB" id="A0A101PQQ0"/>